<proteinExistence type="inferred from homology"/>
<dbReference type="GO" id="GO:0020037">
    <property type="term" value="F:heme binding"/>
    <property type="evidence" value="ECO:0007669"/>
    <property type="project" value="InterPro"/>
</dbReference>
<evidence type="ECO:0000256" key="4">
    <source>
        <dbReference type="ARBA" id="ARBA00022723"/>
    </source>
</evidence>
<dbReference type="AlphaFoldDB" id="A0A4R5LV65"/>
<dbReference type="EMBL" id="SMSE01000001">
    <property type="protein sequence ID" value="TDG15329.1"/>
    <property type="molecule type" value="Genomic_DNA"/>
</dbReference>
<dbReference type="Gene3D" id="2.130.10.10">
    <property type="entry name" value="YVTN repeat-like/Quinoprotein amine dehydrogenase"/>
    <property type="match status" value="1"/>
</dbReference>
<dbReference type="InterPro" id="IPR018391">
    <property type="entry name" value="PQQ_b-propeller_rpt"/>
</dbReference>
<evidence type="ECO:0000313" key="12">
    <source>
        <dbReference type="Proteomes" id="UP000295554"/>
    </source>
</evidence>
<dbReference type="SUPFAM" id="SSF46626">
    <property type="entry name" value="Cytochrome c"/>
    <property type="match status" value="1"/>
</dbReference>
<protein>
    <submittedName>
        <fullName evidence="11">Dehydrogenase</fullName>
    </submittedName>
</protein>
<dbReference type="Pfam" id="PF01011">
    <property type="entry name" value="PQQ"/>
    <property type="match status" value="1"/>
</dbReference>
<name>A0A4R5LV65_9GAMM</name>
<dbReference type="Proteomes" id="UP000295554">
    <property type="component" value="Unassembled WGS sequence"/>
</dbReference>
<keyword evidence="12" id="KW-1185">Reference proteome</keyword>
<accession>A0A4R5LV65</accession>
<evidence type="ECO:0000256" key="9">
    <source>
        <dbReference type="SAM" id="SignalP"/>
    </source>
</evidence>
<evidence type="ECO:0000256" key="3">
    <source>
        <dbReference type="ARBA" id="ARBA00022617"/>
    </source>
</evidence>
<keyword evidence="3 8" id="KW-0349">Heme</keyword>
<dbReference type="GO" id="GO:0009055">
    <property type="term" value="F:electron transfer activity"/>
    <property type="evidence" value="ECO:0007669"/>
    <property type="project" value="InterPro"/>
</dbReference>
<gene>
    <name evidence="11" type="ORF">E2F43_03600</name>
</gene>
<keyword evidence="7 8" id="KW-0408">Iron</keyword>
<evidence type="ECO:0000256" key="6">
    <source>
        <dbReference type="ARBA" id="ARBA00023002"/>
    </source>
</evidence>
<dbReference type="GO" id="GO:0046872">
    <property type="term" value="F:metal ion binding"/>
    <property type="evidence" value="ECO:0007669"/>
    <property type="project" value="UniProtKB-KW"/>
</dbReference>
<evidence type="ECO:0000256" key="1">
    <source>
        <dbReference type="ARBA" id="ARBA00001931"/>
    </source>
</evidence>
<evidence type="ECO:0000256" key="5">
    <source>
        <dbReference type="ARBA" id="ARBA00022729"/>
    </source>
</evidence>
<feature type="chain" id="PRO_5020964189" evidence="9">
    <location>
        <begin position="21"/>
        <end position="611"/>
    </location>
</feature>
<comment type="cofactor">
    <cofactor evidence="1">
        <name>pyrroloquinoline quinone</name>
        <dbReference type="ChEBI" id="CHEBI:58442"/>
    </cofactor>
</comment>
<dbReference type="OrthoDB" id="9794322at2"/>
<dbReference type="Pfam" id="PF13442">
    <property type="entry name" value="Cytochrome_CBB3"/>
    <property type="match status" value="1"/>
</dbReference>
<dbReference type="PANTHER" id="PTHR32303">
    <property type="entry name" value="QUINOPROTEIN ALCOHOL DEHYDROGENASE (CYTOCHROME C)"/>
    <property type="match status" value="1"/>
</dbReference>
<dbReference type="Pfam" id="PF13360">
    <property type="entry name" value="PQQ_2"/>
    <property type="match status" value="1"/>
</dbReference>
<feature type="domain" description="Cytochrome c" evidence="10">
    <location>
        <begin position="21"/>
        <end position="152"/>
    </location>
</feature>
<evidence type="ECO:0000259" key="10">
    <source>
        <dbReference type="PROSITE" id="PS51007"/>
    </source>
</evidence>
<dbReference type="PROSITE" id="PS51007">
    <property type="entry name" value="CYTC"/>
    <property type="match status" value="1"/>
</dbReference>
<dbReference type="InterPro" id="IPR009056">
    <property type="entry name" value="Cyt_c-like_dom"/>
</dbReference>
<dbReference type="PANTHER" id="PTHR32303:SF10">
    <property type="entry name" value="OUTER MEMBRANE PROTEIN ASSEMBLY FACTOR BAMB"/>
    <property type="match status" value="1"/>
</dbReference>
<comment type="similarity">
    <text evidence="2">Belongs to the bacterial PQQ dehydrogenase family.</text>
</comment>
<dbReference type="InterPro" id="IPR036909">
    <property type="entry name" value="Cyt_c-like_dom_sf"/>
</dbReference>
<dbReference type="InterPro" id="IPR002372">
    <property type="entry name" value="PQQ_rpt_dom"/>
</dbReference>
<keyword evidence="6" id="KW-0560">Oxidoreductase</keyword>
<dbReference type="InterPro" id="IPR011047">
    <property type="entry name" value="Quinoprotein_ADH-like_sf"/>
</dbReference>
<feature type="signal peptide" evidence="9">
    <location>
        <begin position="1"/>
        <end position="20"/>
    </location>
</feature>
<evidence type="ECO:0000256" key="8">
    <source>
        <dbReference type="PROSITE-ProRule" id="PRU00433"/>
    </source>
</evidence>
<dbReference type="Gene3D" id="1.10.760.10">
    <property type="entry name" value="Cytochrome c-like domain"/>
    <property type="match status" value="1"/>
</dbReference>
<dbReference type="SUPFAM" id="SSF50998">
    <property type="entry name" value="Quinoprotein alcohol dehydrogenase-like"/>
    <property type="match status" value="1"/>
</dbReference>
<dbReference type="Gene3D" id="2.140.10.10">
    <property type="entry name" value="Quinoprotein alcohol dehydrogenase-like superfamily"/>
    <property type="match status" value="1"/>
</dbReference>
<dbReference type="InterPro" id="IPR015943">
    <property type="entry name" value="WD40/YVTN_repeat-like_dom_sf"/>
</dbReference>
<reference evidence="11 12" key="1">
    <citation type="submission" date="2019-03" db="EMBL/GenBank/DDBJ databases">
        <title>Seongchinamella monodicae gen. nov., sp. nov., a novel member of the Gammaproteobacteria isolated from a tidal mudflat of beach.</title>
        <authorList>
            <person name="Yang H.G."/>
            <person name="Kang J.W."/>
            <person name="Lee S.D."/>
        </authorList>
    </citation>
    <scope>NUCLEOTIDE SEQUENCE [LARGE SCALE GENOMIC DNA]</scope>
    <source>
        <strain evidence="11 12">GH4-78</strain>
    </source>
</reference>
<dbReference type="SMART" id="SM00564">
    <property type="entry name" value="PQQ"/>
    <property type="match status" value="7"/>
</dbReference>
<comment type="caution">
    <text evidence="11">The sequence shown here is derived from an EMBL/GenBank/DDBJ whole genome shotgun (WGS) entry which is preliminary data.</text>
</comment>
<evidence type="ECO:0000313" key="11">
    <source>
        <dbReference type="EMBL" id="TDG15329.1"/>
    </source>
</evidence>
<organism evidence="11 12">
    <name type="scientific">Seongchinamella unica</name>
    <dbReference type="NCBI Taxonomy" id="2547392"/>
    <lineage>
        <taxon>Bacteria</taxon>
        <taxon>Pseudomonadati</taxon>
        <taxon>Pseudomonadota</taxon>
        <taxon>Gammaproteobacteria</taxon>
        <taxon>Cellvibrionales</taxon>
        <taxon>Halieaceae</taxon>
        <taxon>Seongchinamella</taxon>
    </lineage>
</organism>
<keyword evidence="4 8" id="KW-0479">Metal-binding</keyword>
<evidence type="ECO:0000256" key="2">
    <source>
        <dbReference type="ARBA" id="ARBA00008156"/>
    </source>
</evidence>
<dbReference type="GO" id="GO:0016491">
    <property type="term" value="F:oxidoreductase activity"/>
    <property type="evidence" value="ECO:0007669"/>
    <property type="project" value="UniProtKB-KW"/>
</dbReference>
<dbReference type="RefSeq" id="WP_133209623.1">
    <property type="nucleotide sequence ID" value="NZ_SMSE01000001.1"/>
</dbReference>
<keyword evidence="5 9" id="KW-0732">Signal</keyword>
<sequence length="611" mass="65120">MKTGFAVAMIGLWFTGLAQAAAIEPGKALYEQHCQQCHGGNVAKAPQLSLLQVMSAGSIYRALTDGVMREQASALSDGQRQQVAEFLTGHSMAEDDAVSLPPVCEGAAAEFDYSQPPHMAGWGVELNNQRRFDDTLTEIDASNVAQLRLKWAFAYPQAVRARSQPAFAGGALYVGSQNGTVYALDEDTGCLRWAFSTVAEVRTGIVVASWEAGERSHPLVYFGDLVGNVYALSAVTGELAWRDRAGDHPSLTLTAAPALHEGRLYVPLSALEVTAAADPSYACCTFRGGVAVYDALSGEKLWTAHSIDEPARKVGENSVGTARLAPSGAPIWNTPALDPKRGVMYVGTGTNYSSPANDTSDAILALEMKDGSIRWHQQMTSGDAWNMGCETEERINCPPEDGPDYDFGAAVIIAQSAAGRDVLIAGQKSGDVYALDPDANGRVLWHQKLGRGGIQGGVHFGMAVDGNTVYVPMSDFDGGARWPGKPYPGMYALDLMTGKVLWYQRAEDRCDGREFCQPGLSSPASAFPGGVLGGAMDGRLRAYRAADGKVLWDIDTAVEYDTLGGTRARGGSFGGGTGPVLKGRRLYVNSGYGIYFHMPGNVLLAYELAED</sequence>
<evidence type="ECO:0000256" key="7">
    <source>
        <dbReference type="ARBA" id="ARBA00023004"/>
    </source>
</evidence>